<dbReference type="VEuPathDB" id="TriTrypDB:TcBrA4_0074650"/>
<dbReference type="VEuPathDB" id="TriTrypDB:TcYC6_0103240"/>
<dbReference type="VEuPathDB" id="TriTrypDB:TcCLB.507099.80"/>
<keyword evidence="1" id="KW-0812">Transmembrane</keyword>
<proteinExistence type="predicted"/>
<evidence type="ECO:0000256" key="1">
    <source>
        <dbReference type="SAM" id="Phobius"/>
    </source>
</evidence>
<evidence type="ECO:0000313" key="3">
    <source>
        <dbReference type="Proteomes" id="UP000246121"/>
    </source>
</evidence>
<name>A0A2V2V3S1_TRYCR</name>
<accession>A0A2V2V3S1</accession>
<dbReference type="Proteomes" id="UP000246121">
    <property type="component" value="Unassembled WGS sequence"/>
</dbReference>
<dbReference type="EMBL" id="PRFA01000046">
    <property type="protein sequence ID" value="PWU90979.1"/>
    <property type="molecule type" value="Genomic_DNA"/>
</dbReference>
<dbReference type="VEuPathDB" id="TriTrypDB:TCSYLVIO_009897"/>
<gene>
    <name evidence="2" type="ORF">C4B63_46g36</name>
</gene>
<evidence type="ECO:0000313" key="2">
    <source>
        <dbReference type="EMBL" id="PWU90979.1"/>
    </source>
</evidence>
<sequence>MTFPPNRSRGPLFTQQLLSTLKLNLLQRVRSPASSIVGIIIPIVFILGTVLISKAIKDQQYEGKSFLDYQRTYSSIVEQKLILASLCYDFSLSGMMIDGLQSCDAVAVLCIVLARITVCRLMEYAFMWQINVSFKFGSRFFPSLWQRLGTYSIV</sequence>
<dbReference type="VEuPathDB" id="TriTrypDB:C4B63_46g36"/>
<dbReference type="VEuPathDB" id="TriTrypDB:TcG_03324"/>
<dbReference type="VEuPathDB" id="TriTrypDB:BCY84_13656"/>
<keyword evidence="1" id="KW-1133">Transmembrane helix</keyword>
<feature type="transmembrane region" description="Helical" evidence="1">
    <location>
        <begin position="33"/>
        <end position="52"/>
    </location>
</feature>
<reference evidence="2 3" key="1">
    <citation type="journal article" date="2018" name="Microb. Genom.">
        <title>Expanding an expanded genome: long-read sequencing of Trypanosoma cruzi.</title>
        <authorList>
            <person name="Berna L."/>
            <person name="Rodriguez M."/>
            <person name="Chiribao M.L."/>
            <person name="Parodi-Talice A."/>
            <person name="Pita S."/>
            <person name="Rijo G."/>
            <person name="Alvarez-Valin F."/>
            <person name="Robello C."/>
        </authorList>
    </citation>
    <scope>NUCLEOTIDE SEQUENCE [LARGE SCALE GENOMIC DNA]</scope>
    <source>
        <strain evidence="2 3">Dm28c</strain>
    </source>
</reference>
<dbReference type="VEuPathDB" id="TriTrypDB:ECC02_006468"/>
<dbReference type="AlphaFoldDB" id="A0A2V2V3S1"/>
<comment type="caution">
    <text evidence="2">The sequence shown here is derived from an EMBL/GenBank/DDBJ whole genome shotgun (WGS) entry which is preliminary data.</text>
</comment>
<dbReference type="VEuPathDB" id="TriTrypDB:C3747_37g4"/>
<keyword evidence="1" id="KW-0472">Membrane</keyword>
<protein>
    <submittedName>
        <fullName evidence="2">Putative ABC transporter</fullName>
    </submittedName>
</protein>
<dbReference type="VEuPathDB" id="TriTrypDB:Tc_MARK_6258"/>
<organism evidence="2 3">
    <name type="scientific">Trypanosoma cruzi</name>
    <dbReference type="NCBI Taxonomy" id="5693"/>
    <lineage>
        <taxon>Eukaryota</taxon>
        <taxon>Discoba</taxon>
        <taxon>Euglenozoa</taxon>
        <taxon>Kinetoplastea</taxon>
        <taxon>Metakinetoplastina</taxon>
        <taxon>Trypanosomatida</taxon>
        <taxon>Trypanosomatidae</taxon>
        <taxon>Trypanosoma</taxon>
        <taxon>Schizotrypanum</taxon>
    </lineage>
</organism>